<dbReference type="RefSeq" id="WP_189671805.1">
    <property type="nucleotide sequence ID" value="NZ_BNAS01000011.1"/>
</dbReference>
<evidence type="ECO:0000256" key="6">
    <source>
        <dbReference type="SAM" id="MobiDB-lite"/>
    </source>
</evidence>
<feature type="binding site" evidence="5">
    <location>
        <position position="56"/>
    </location>
    <ligand>
        <name>ATP</name>
        <dbReference type="ChEBI" id="CHEBI:30616"/>
    </ligand>
</feature>
<dbReference type="PROSITE" id="PS00107">
    <property type="entry name" value="PROTEIN_KINASE_ATP"/>
    <property type="match status" value="1"/>
</dbReference>
<dbReference type="InterPro" id="IPR008271">
    <property type="entry name" value="Ser/Thr_kinase_AS"/>
</dbReference>
<dbReference type="AlphaFoldDB" id="A0A919L157"/>
<evidence type="ECO:0000259" key="8">
    <source>
        <dbReference type="PROSITE" id="PS50011"/>
    </source>
</evidence>
<evidence type="ECO:0000256" key="1">
    <source>
        <dbReference type="ARBA" id="ARBA00022679"/>
    </source>
</evidence>
<keyword evidence="10" id="KW-1185">Reference proteome</keyword>
<dbReference type="Proteomes" id="UP000627369">
    <property type="component" value="Unassembled WGS sequence"/>
</dbReference>
<dbReference type="InterPro" id="IPR000719">
    <property type="entry name" value="Prot_kinase_dom"/>
</dbReference>
<evidence type="ECO:0000256" key="5">
    <source>
        <dbReference type="PROSITE-ProRule" id="PRU10141"/>
    </source>
</evidence>
<feature type="transmembrane region" description="Helical" evidence="7">
    <location>
        <begin position="334"/>
        <end position="359"/>
    </location>
</feature>
<name>A0A919L157_9MICO</name>
<comment type="caution">
    <text evidence="9">The sequence shown here is derived from an EMBL/GenBank/DDBJ whole genome shotgun (WGS) entry which is preliminary data.</text>
</comment>
<protein>
    <recommendedName>
        <fullName evidence="8">Protein kinase domain-containing protein</fullName>
    </recommendedName>
</protein>
<dbReference type="InterPro" id="IPR011009">
    <property type="entry name" value="Kinase-like_dom_sf"/>
</dbReference>
<keyword evidence="4 5" id="KW-0067">ATP-binding</keyword>
<dbReference type="Pfam" id="PF00069">
    <property type="entry name" value="Pkinase"/>
    <property type="match status" value="1"/>
</dbReference>
<feature type="domain" description="Protein kinase" evidence="8">
    <location>
        <begin position="28"/>
        <end position="281"/>
    </location>
</feature>
<proteinExistence type="predicted"/>
<evidence type="ECO:0000313" key="10">
    <source>
        <dbReference type="Proteomes" id="UP000627369"/>
    </source>
</evidence>
<dbReference type="CDD" id="cd14014">
    <property type="entry name" value="STKc_PknB_like"/>
    <property type="match status" value="1"/>
</dbReference>
<dbReference type="Gene3D" id="1.10.510.10">
    <property type="entry name" value="Transferase(Phosphotransferase) domain 1"/>
    <property type="match status" value="1"/>
</dbReference>
<feature type="region of interest" description="Disordered" evidence="6">
    <location>
        <begin position="364"/>
        <end position="390"/>
    </location>
</feature>
<keyword evidence="3" id="KW-0418">Kinase</keyword>
<evidence type="ECO:0000256" key="7">
    <source>
        <dbReference type="SAM" id="Phobius"/>
    </source>
</evidence>
<dbReference type="EMBL" id="BNAS01000011">
    <property type="protein sequence ID" value="GHH80187.1"/>
    <property type="molecule type" value="Genomic_DNA"/>
</dbReference>
<evidence type="ECO:0000256" key="2">
    <source>
        <dbReference type="ARBA" id="ARBA00022741"/>
    </source>
</evidence>
<sequence length="483" mass="50942">MLSDIAAGVPQPQIKPLVAGDPQKLGGYEVRGRIGSGGMGAVYLGATPNGRALAIKVIHPERVGEHEFRARFRREVAAATRVRSKQTAAVIDYDVEAPTPWLATEYVPGPTLAQVVAEVGVLPEPAVRELVVGVARALDAIHAEGLIHRDVKPANILIGPAGPILLDLGIVADPEGTSLTTTGLQVGTPQYMSPEQALGEQVSAATDVWSLGAVAYVAATGRPPFGTGASAAVGMRVVNEQPQLEALPAGLRGLVGACLAKDPAARPTTPALLAAAIQPAGGVDLPMTRLPQPTYSDLPAAATELRAVDVAQPMPTTMPDHEDDPVRPPGRKRVGLLAGLVAAGLVLVVGGVTAAAAWWPDDTPAAARPSASKSAAAPSSSAETAQPATANAPACEITFERKEAVERWSGYCHVNQDPDASYQWCWYDLTAQRVIGKSECSKREMSYIYSYRREHDLRVKVVATRDGYHPSEYVTTTQVPKWW</sequence>
<dbReference type="Gene3D" id="3.30.200.20">
    <property type="entry name" value="Phosphorylase Kinase, domain 1"/>
    <property type="match status" value="1"/>
</dbReference>
<accession>A0A919L157</accession>
<dbReference type="GO" id="GO:0004674">
    <property type="term" value="F:protein serine/threonine kinase activity"/>
    <property type="evidence" value="ECO:0007669"/>
    <property type="project" value="TreeGrafter"/>
</dbReference>
<gene>
    <name evidence="9" type="ORF">GCM10017772_47730</name>
</gene>
<dbReference type="GO" id="GO:0005524">
    <property type="term" value="F:ATP binding"/>
    <property type="evidence" value="ECO:0007669"/>
    <property type="project" value="UniProtKB-UniRule"/>
</dbReference>
<dbReference type="PANTHER" id="PTHR43289:SF34">
    <property type="entry name" value="SERINE_THREONINE-PROTEIN KINASE YBDM-RELATED"/>
    <property type="match status" value="1"/>
</dbReference>
<organism evidence="9 10">
    <name type="scientific">Promicromonospora soli</name>
    <dbReference type="NCBI Taxonomy" id="2035533"/>
    <lineage>
        <taxon>Bacteria</taxon>
        <taxon>Bacillati</taxon>
        <taxon>Actinomycetota</taxon>
        <taxon>Actinomycetes</taxon>
        <taxon>Micrococcales</taxon>
        <taxon>Promicromonosporaceae</taxon>
        <taxon>Promicromonospora</taxon>
    </lineage>
</organism>
<reference evidence="9" key="1">
    <citation type="journal article" date="2014" name="Int. J. Syst. Evol. Microbiol.">
        <title>Complete genome sequence of Corynebacterium casei LMG S-19264T (=DSM 44701T), isolated from a smear-ripened cheese.</title>
        <authorList>
            <consortium name="US DOE Joint Genome Institute (JGI-PGF)"/>
            <person name="Walter F."/>
            <person name="Albersmeier A."/>
            <person name="Kalinowski J."/>
            <person name="Ruckert C."/>
        </authorList>
    </citation>
    <scope>NUCLEOTIDE SEQUENCE</scope>
    <source>
        <strain evidence="9">CGMCC 4.7398</strain>
    </source>
</reference>
<dbReference type="InterPro" id="IPR017441">
    <property type="entry name" value="Protein_kinase_ATP_BS"/>
</dbReference>
<keyword evidence="2 5" id="KW-0547">Nucleotide-binding</keyword>
<dbReference type="PROSITE" id="PS50011">
    <property type="entry name" value="PROTEIN_KINASE_DOM"/>
    <property type="match status" value="1"/>
</dbReference>
<evidence type="ECO:0000313" key="9">
    <source>
        <dbReference type="EMBL" id="GHH80187.1"/>
    </source>
</evidence>
<keyword evidence="1" id="KW-0808">Transferase</keyword>
<dbReference type="SUPFAM" id="SSF56112">
    <property type="entry name" value="Protein kinase-like (PK-like)"/>
    <property type="match status" value="1"/>
</dbReference>
<dbReference type="PROSITE" id="PS00108">
    <property type="entry name" value="PROTEIN_KINASE_ST"/>
    <property type="match status" value="1"/>
</dbReference>
<evidence type="ECO:0000256" key="3">
    <source>
        <dbReference type="ARBA" id="ARBA00022777"/>
    </source>
</evidence>
<reference evidence="9" key="2">
    <citation type="submission" date="2020-09" db="EMBL/GenBank/DDBJ databases">
        <authorList>
            <person name="Sun Q."/>
            <person name="Zhou Y."/>
        </authorList>
    </citation>
    <scope>NUCLEOTIDE SEQUENCE</scope>
    <source>
        <strain evidence="9">CGMCC 4.7398</strain>
    </source>
</reference>
<evidence type="ECO:0000256" key="4">
    <source>
        <dbReference type="ARBA" id="ARBA00022840"/>
    </source>
</evidence>
<keyword evidence="7" id="KW-0812">Transmembrane</keyword>
<dbReference type="PANTHER" id="PTHR43289">
    <property type="entry name" value="MITOGEN-ACTIVATED PROTEIN KINASE KINASE KINASE 20-RELATED"/>
    <property type="match status" value="1"/>
</dbReference>
<dbReference type="SMART" id="SM00220">
    <property type="entry name" value="S_TKc"/>
    <property type="match status" value="1"/>
</dbReference>
<keyword evidence="7" id="KW-0472">Membrane</keyword>
<keyword evidence="7" id="KW-1133">Transmembrane helix</keyword>